<accession>A0A3S1AQD5</accession>
<dbReference type="OrthoDB" id="9908501at2"/>
<dbReference type="AlphaFoldDB" id="A0A3S1AQD5"/>
<keyword evidence="2" id="KW-1185">Reference proteome</keyword>
<gene>
    <name evidence="1" type="ORF">DSM106972_030550</name>
</gene>
<dbReference type="RefSeq" id="WP_127081555.1">
    <property type="nucleotide sequence ID" value="NZ_RSCL01000006.1"/>
</dbReference>
<evidence type="ECO:0000313" key="2">
    <source>
        <dbReference type="Proteomes" id="UP000271624"/>
    </source>
</evidence>
<dbReference type="Proteomes" id="UP000271624">
    <property type="component" value="Unassembled WGS sequence"/>
</dbReference>
<organism evidence="1 2">
    <name type="scientific">Dulcicalothrix desertica PCC 7102</name>
    <dbReference type="NCBI Taxonomy" id="232991"/>
    <lineage>
        <taxon>Bacteria</taxon>
        <taxon>Bacillati</taxon>
        <taxon>Cyanobacteriota</taxon>
        <taxon>Cyanophyceae</taxon>
        <taxon>Nostocales</taxon>
        <taxon>Calotrichaceae</taxon>
        <taxon>Dulcicalothrix</taxon>
    </lineage>
</organism>
<name>A0A3S1AQD5_9CYAN</name>
<proteinExistence type="predicted"/>
<comment type="caution">
    <text evidence="1">The sequence shown here is derived from an EMBL/GenBank/DDBJ whole genome shotgun (WGS) entry which is preliminary data.</text>
</comment>
<reference evidence="1" key="1">
    <citation type="submission" date="2018-12" db="EMBL/GenBank/DDBJ databases">
        <authorList>
            <person name="Will S."/>
            <person name="Neumann-Schaal M."/>
            <person name="Henke P."/>
        </authorList>
    </citation>
    <scope>NUCLEOTIDE SEQUENCE</scope>
    <source>
        <strain evidence="1">PCC 7102</strain>
    </source>
</reference>
<reference evidence="1" key="2">
    <citation type="journal article" date="2019" name="Genome Biol. Evol.">
        <title>Day and night: Metabolic profiles and evolutionary relationships of six axenic non-marine cyanobacteria.</title>
        <authorList>
            <person name="Will S.E."/>
            <person name="Henke P."/>
            <person name="Boedeker C."/>
            <person name="Huang S."/>
            <person name="Brinkmann H."/>
            <person name="Rohde M."/>
            <person name="Jarek M."/>
            <person name="Friedl T."/>
            <person name="Seufert S."/>
            <person name="Schumacher M."/>
            <person name="Overmann J."/>
            <person name="Neumann-Schaal M."/>
            <person name="Petersen J."/>
        </authorList>
    </citation>
    <scope>NUCLEOTIDE SEQUENCE [LARGE SCALE GENOMIC DNA]</scope>
    <source>
        <strain evidence="1">PCC 7102</strain>
    </source>
</reference>
<sequence length="78" mass="9037">MSTNEELTSIFIKDDVTTTNDEIDQQLTALRELLKLSPEERQAILAKHAAKLAEYFVPGSEEMEWAEEYVEDESWDDE</sequence>
<evidence type="ECO:0000313" key="1">
    <source>
        <dbReference type="EMBL" id="RUT06798.1"/>
    </source>
</evidence>
<protein>
    <submittedName>
        <fullName evidence="1">Uncharacterized protein</fullName>
    </submittedName>
</protein>
<dbReference type="EMBL" id="RSCL01000006">
    <property type="protein sequence ID" value="RUT06798.1"/>
    <property type="molecule type" value="Genomic_DNA"/>
</dbReference>